<protein>
    <submittedName>
        <fullName evidence="2">Uncharacterized protein</fullName>
    </submittedName>
</protein>
<sequence>MLNLTSSPASTNTSQWISFLHLPLHHKGHISSIRCMTMAHTLLPINTQSSALCASDFANDADSASVVTRSQGSNAVSMILLTGGGRSQLVVWRLVDSPSSSQLRPVFLGQARLQSGKLRPLQGIISRKTSKPPASNEPDIPVFGNEEDNGGCTEEESENDEHSNGASLTFTLIPSMQPQYRMPYFSGTNASGCKVYPDVRLMAMQAVILNRPQVSSPSVQDQHIIVCVACSNGHLRFLEICLPDSVSGSTSACFLPLPEPIDPPEPDGCHLDLTTLTVSCSEVQVGRLLVCWQLAACTTRGLVTGWQVSCCADPQSDGPGNKGSWVQELSARRAWCLSGPDLWKADETEARNPSSFAHQCAINSVANLGPLRHVGGPEPPARLLAVGGDDGGVAVAKVAWTPHSQSELPEAELSPASAVWLDYQCQHYAAVVRVAALHSQTNCVTDSKIGKLVPKFNLASLSADQRLLIWHVDPPGDGTWDGWNLRPLRDLLIGLADPHELVVASLPGIHQTIVDGEESEARYYALCTGSGLCLTELAVGKDV</sequence>
<feature type="region of interest" description="Disordered" evidence="1">
    <location>
        <begin position="125"/>
        <end position="165"/>
    </location>
</feature>
<name>A0A3S5AVW9_9PLAT</name>
<dbReference type="Proteomes" id="UP000784294">
    <property type="component" value="Unassembled WGS sequence"/>
</dbReference>
<dbReference type="AlphaFoldDB" id="A0A3S5AVW9"/>
<organism evidence="2 3">
    <name type="scientific">Protopolystoma xenopodis</name>
    <dbReference type="NCBI Taxonomy" id="117903"/>
    <lineage>
        <taxon>Eukaryota</taxon>
        <taxon>Metazoa</taxon>
        <taxon>Spiralia</taxon>
        <taxon>Lophotrochozoa</taxon>
        <taxon>Platyhelminthes</taxon>
        <taxon>Monogenea</taxon>
        <taxon>Polyopisthocotylea</taxon>
        <taxon>Polystomatidea</taxon>
        <taxon>Polystomatidae</taxon>
        <taxon>Protopolystoma</taxon>
    </lineage>
</organism>
<gene>
    <name evidence="2" type="ORF">PXEA_LOCUS26904</name>
</gene>
<dbReference type="EMBL" id="CAAALY010245815">
    <property type="protein sequence ID" value="VEL33464.1"/>
    <property type="molecule type" value="Genomic_DNA"/>
</dbReference>
<evidence type="ECO:0000256" key="1">
    <source>
        <dbReference type="SAM" id="MobiDB-lite"/>
    </source>
</evidence>
<evidence type="ECO:0000313" key="3">
    <source>
        <dbReference type="Proteomes" id="UP000784294"/>
    </source>
</evidence>
<accession>A0A3S5AVW9</accession>
<dbReference type="OrthoDB" id="5594999at2759"/>
<reference evidence="2" key="1">
    <citation type="submission" date="2018-11" db="EMBL/GenBank/DDBJ databases">
        <authorList>
            <consortium name="Pathogen Informatics"/>
        </authorList>
    </citation>
    <scope>NUCLEOTIDE SEQUENCE</scope>
</reference>
<evidence type="ECO:0000313" key="2">
    <source>
        <dbReference type="EMBL" id="VEL33464.1"/>
    </source>
</evidence>
<keyword evidence="3" id="KW-1185">Reference proteome</keyword>
<comment type="caution">
    <text evidence="2">The sequence shown here is derived from an EMBL/GenBank/DDBJ whole genome shotgun (WGS) entry which is preliminary data.</text>
</comment>
<feature type="compositionally biased region" description="Acidic residues" evidence="1">
    <location>
        <begin position="145"/>
        <end position="159"/>
    </location>
</feature>
<proteinExistence type="predicted"/>